<organism evidence="7 8">
    <name type="scientific">Fusarium sarcochroum</name>
    <dbReference type="NCBI Taxonomy" id="1208366"/>
    <lineage>
        <taxon>Eukaryota</taxon>
        <taxon>Fungi</taxon>
        <taxon>Dikarya</taxon>
        <taxon>Ascomycota</taxon>
        <taxon>Pezizomycotina</taxon>
        <taxon>Sordariomycetes</taxon>
        <taxon>Hypocreomycetidae</taxon>
        <taxon>Hypocreales</taxon>
        <taxon>Nectriaceae</taxon>
        <taxon>Fusarium</taxon>
        <taxon>Fusarium lateritium species complex</taxon>
    </lineage>
</organism>
<protein>
    <recommendedName>
        <fullName evidence="9">Mid2 domain-containing protein</fullName>
    </recommendedName>
</protein>
<accession>A0A8H4TQZ2</accession>
<dbReference type="InterPro" id="IPR051694">
    <property type="entry name" value="Immunoregulatory_rcpt-like"/>
</dbReference>
<name>A0A8H4TQZ2_9HYPO</name>
<comment type="caution">
    <text evidence="7">The sequence shown here is derived from an EMBL/GenBank/DDBJ whole genome shotgun (WGS) entry which is preliminary data.</text>
</comment>
<dbReference type="AlphaFoldDB" id="A0A8H4TQZ2"/>
<evidence type="ECO:0000256" key="6">
    <source>
        <dbReference type="SAM" id="Phobius"/>
    </source>
</evidence>
<dbReference type="PANTHER" id="PTHR15549:SF30">
    <property type="entry name" value="MID2 DOMAIN-CONTAINING PROTEIN"/>
    <property type="match status" value="1"/>
</dbReference>
<keyword evidence="4 6" id="KW-0472">Membrane</keyword>
<evidence type="ECO:0000313" key="7">
    <source>
        <dbReference type="EMBL" id="KAF4962407.1"/>
    </source>
</evidence>
<keyword evidence="2 6" id="KW-0812">Transmembrane</keyword>
<evidence type="ECO:0000256" key="4">
    <source>
        <dbReference type="ARBA" id="ARBA00023136"/>
    </source>
</evidence>
<evidence type="ECO:0008006" key="9">
    <source>
        <dbReference type="Google" id="ProtNLM"/>
    </source>
</evidence>
<evidence type="ECO:0000256" key="2">
    <source>
        <dbReference type="ARBA" id="ARBA00022692"/>
    </source>
</evidence>
<feature type="region of interest" description="Disordered" evidence="5">
    <location>
        <begin position="99"/>
        <end position="123"/>
    </location>
</feature>
<dbReference type="Proteomes" id="UP000622797">
    <property type="component" value="Unassembled WGS sequence"/>
</dbReference>
<dbReference type="GO" id="GO:0016020">
    <property type="term" value="C:membrane"/>
    <property type="evidence" value="ECO:0007669"/>
    <property type="project" value="UniProtKB-SubCell"/>
</dbReference>
<reference evidence="7" key="2">
    <citation type="submission" date="2020-05" db="EMBL/GenBank/DDBJ databases">
        <authorList>
            <person name="Kim H.-S."/>
            <person name="Proctor R.H."/>
            <person name="Brown D.W."/>
        </authorList>
    </citation>
    <scope>NUCLEOTIDE SEQUENCE</scope>
    <source>
        <strain evidence="7">NRRL 20472</strain>
    </source>
</reference>
<keyword evidence="8" id="KW-1185">Reference proteome</keyword>
<keyword evidence="3 6" id="KW-1133">Transmembrane helix</keyword>
<reference evidence="7" key="1">
    <citation type="journal article" date="2020" name="BMC Genomics">
        <title>Correction to: Identification and distribution of gene clusters required for synthesis of sphingolipid metabolism inhibitors in diverse species of the filamentous fungus Fusarium.</title>
        <authorList>
            <person name="Kim H.S."/>
            <person name="Lohmar J.M."/>
            <person name="Busman M."/>
            <person name="Brown D.W."/>
            <person name="Naumann T.A."/>
            <person name="Divon H.H."/>
            <person name="Lysoe E."/>
            <person name="Uhlig S."/>
            <person name="Proctor R.H."/>
        </authorList>
    </citation>
    <scope>NUCLEOTIDE SEQUENCE</scope>
    <source>
        <strain evidence="7">NRRL 20472</strain>
    </source>
</reference>
<evidence type="ECO:0000313" key="8">
    <source>
        <dbReference type="Proteomes" id="UP000622797"/>
    </source>
</evidence>
<dbReference type="GO" id="GO:0071944">
    <property type="term" value="C:cell periphery"/>
    <property type="evidence" value="ECO:0007669"/>
    <property type="project" value="UniProtKB-ARBA"/>
</dbReference>
<comment type="subcellular location">
    <subcellularLocation>
        <location evidence="1">Membrane</location>
        <topology evidence="1">Single-pass membrane protein</topology>
    </subcellularLocation>
</comment>
<sequence length="146" mass="15092">MPLAFYESTVVTVSRTDNTDPSVITISEVETTGGLTEADVRGQPTITVTVSPSSGSGSGGTSGTPVGAIVGGVVGGVALIALLGFVLWFIRIRKQKTVETPGDVPAEGHHPQPMSNYQQQPTNQISPPVMELAAENIKPPAPAELD</sequence>
<evidence type="ECO:0000256" key="1">
    <source>
        <dbReference type="ARBA" id="ARBA00004167"/>
    </source>
</evidence>
<dbReference type="EMBL" id="JABEXW010000544">
    <property type="protein sequence ID" value="KAF4962407.1"/>
    <property type="molecule type" value="Genomic_DNA"/>
</dbReference>
<evidence type="ECO:0000256" key="3">
    <source>
        <dbReference type="ARBA" id="ARBA00022989"/>
    </source>
</evidence>
<gene>
    <name evidence="7" type="ORF">FSARC_9516</name>
</gene>
<dbReference type="PANTHER" id="PTHR15549">
    <property type="entry name" value="PAIRED IMMUNOGLOBULIN-LIKE TYPE 2 RECEPTOR"/>
    <property type="match status" value="1"/>
</dbReference>
<feature type="compositionally biased region" description="Polar residues" evidence="5">
    <location>
        <begin position="113"/>
        <end position="123"/>
    </location>
</feature>
<feature type="transmembrane region" description="Helical" evidence="6">
    <location>
        <begin position="66"/>
        <end position="90"/>
    </location>
</feature>
<evidence type="ECO:0000256" key="5">
    <source>
        <dbReference type="SAM" id="MobiDB-lite"/>
    </source>
</evidence>
<proteinExistence type="predicted"/>